<sequence length="118" mass="12518">MDDMDGTGDMGDSKARLLPWSSPEGKPCFVLGDGSGYVSRLADEIEAAQLGLAAERIAEARRVLEGRRWTPGELHLLAVELTEALIEVLRVAESRGARLAVAGEADGDGLRLPAEAFG</sequence>
<name>A0ABY7JAD5_STRNI</name>
<evidence type="ECO:0000313" key="2">
    <source>
        <dbReference type="Proteomes" id="UP001210169"/>
    </source>
</evidence>
<evidence type="ECO:0000313" key="1">
    <source>
        <dbReference type="EMBL" id="WAU07122.1"/>
    </source>
</evidence>
<proteinExistence type="predicted"/>
<reference evidence="1 2" key="1">
    <citation type="submission" date="2022-12" db="EMBL/GenBank/DDBJ databases">
        <authorList>
            <person name="Ruckert C."/>
            <person name="Busche T."/>
            <person name="Kalinowski J."/>
            <person name="Wittmann C."/>
        </authorList>
    </citation>
    <scope>NUCLEOTIDE SEQUENCE [LARGE SCALE GENOMIC DNA]</scope>
    <source>
        <strain evidence="1 2">DSM 40276</strain>
    </source>
</reference>
<protein>
    <submittedName>
        <fullName evidence="1">Uncharacterized protein</fullName>
    </submittedName>
</protein>
<gene>
    <name evidence="1" type="ORF">STRNI_005701</name>
</gene>
<accession>A0ABY7JAD5</accession>
<organism evidence="1 2">
    <name type="scientific">Streptomyces nigrescens</name>
    <dbReference type="NCBI Taxonomy" id="1920"/>
    <lineage>
        <taxon>Bacteria</taxon>
        <taxon>Bacillati</taxon>
        <taxon>Actinomycetota</taxon>
        <taxon>Actinomycetes</taxon>
        <taxon>Kitasatosporales</taxon>
        <taxon>Streptomycetaceae</taxon>
        <taxon>Streptomyces</taxon>
    </lineage>
</organism>
<dbReference type="EMBL" id="CP114203">
    <property type="protein sequence ID" value="WAU07122.1"/>
    <property type="molecule type" value="Genomic_DNA"/>
</dbReference>
<keyword evidence="2" id="KW-1185">Reference proteome</keyword>
<dbReference type="Proteomes" id="UP001210169">
    <property type="component" value="Chromosome"/>
</dbReference>
<dbReference type="GeneID" id="301334852"/>
<dbReference type="RefSeq" id="WP_277412268.1">
    <property type="nucleotide sequence ID" value="NZ_CP114203.1"/>
</dbReference>